<accession>A0ACA9QQH0</accession>
<evidence type="ECO:0000313" key="1">
    <source>
        <dbReference type="EMBL" id="CAG8762610.1"/>
    </source>
</evidence>
<evidence type="ECO:0000313" key="2">
    <source>
        <dbReference type="Proteomes" id="UP000789920"/>
    </source>
</evidence>
<dbReference type="EMBL" id="CAJVQC010036981">
    <property type="protein sequence ID" value="CAG8762610.1"/>
    <property type="molecule type" value="Genomic_DNA"/>
</dbReference>
<proteinExistence type="predicted"/>
<dbReference type="Proteomes" id="UP000789920">
    <property type="component" value="Unassembled WGS sequence"/>
</dbReference>
<sequence>TTRPYFDLNRYLEFYSKIKNGLVFTLTTANRLLKVTWEFLENGIEHIMNRLEEDSAINVT</sequence>
<keyword evidence="2" id="KW-1185">Reference proteome</keyword>
<reference evidence="1" key="1">
    <citation type="submission" date="2021-06" db="EMBL/GenBank/DDBJ databases">
        <authorList>
            <person name="Kallberg Y."/>
            <person name="Tangrot J."/>
            <person name="Rosling A."/>
        </authorList>
    </citation>
    <scope>NUCLEOTIDE SEQUENCE</scope>
    <source>
        <strain evidence="1">MA461A</strain>
    </source>
</reference>
<comment type="caution">
    <text evidence="1">The sequence shown here is derived from an EMBL/GenBank/DDBJ whole genome shotgun (WGS) entry which is preliminary data.</text>
</comment>
<feature type="non-terminal residue" evidence="1">
    <location>
        <position position="1"/>
    </location>
</feature>
<protein>
    <submittedName>
        <fullName evidence="1">7231_t:CDS:1</fullName>
    </submittedName>
</protein>
<name>A0ACA9QQH0_9GLOM</name>
<organism evidence="1 2">
    <name type="scientific">Racocetra persica</name>
    <dbReference type="NCBI Taxonomy" id="160502"/>
    <lineage>
        <taxon>Eukaryota</taxon>
        <taxon>Fungi</taxon>
        <taxon>Fungi incertae sedis</taxon>
        <taxon>Mucoromycota</taxon>
        <taxon>Glomeromycotina</taxon>
        <taxon>Glomeromycetes</taxon>
        <taxon>Diversisporales</taxon>
        <taxon>Gigasporaceae</taxon>
        <taxon>Racocetra</taxon>
    </lineage>
</organism>
<gene>
    <name evidence="1" type="ORF">RPERSI_LOCUS15407</name>
</gene>